<dbReference type="GO" id="GO:0000786">
    <property type="term" value="C:nucleosome"/>
    <property type="evidence" value="ECO:0007669"/>
    <property type="project" value="UniProtKB-KW"/>
</dbReference>
<evidence type="ECO:0000256" key="2">
    <source>
        <dbReference type="ARBA" id="ARBA00004286"/>
    </source>
</evidence>
<dbReference type="Gene3D" id="1.10.20.10">
    <property type="entry name" value="Histone, subunit A"/>
    <property type="match status" value="1"/>
</dbReference>
<proteinExistence type="inferred from homology"/>
<feature type="domain" description="Core Histone H2A/H2B/H3" evidence="11">
    <location>
        <begin position="4"/>
        <end position="85"/>
    </location>
</feature>
<accession>A0A6P5PFX0</accession>
<evidence type="ECO:0000256" key="5">
    <source>
        <dbReference type="ARBA" id="ARBA00022782"/>
    </source>
</evidence>
<dbReference type="GO" id="GO:0005634">
    <property type="term" value="C:nucleus"/>
    <property type="evidence" value="ECO:0007669"/>
    <property type="project" value="UniProtKB-SubCell"/>
</dbReference>
<dbReference type="InterPro" id="IPR007125">
    <property type="entry name" value="H2A/H2B/H3"/>
</dbReference>
<dbReference type="RefSeq" id="XP_021011906.1">
    <property type="nucleotide sequence ID" value="XM_021156247.1"/>
</dbReference>
<dbReference type="SUPFAM" id="SSF47113">
    <property type="entry name" value="Histone-fold"/>
    <property type="match status" value="1"/>
</dbReference>
<dbReference type="KEGG" id="mcal:110289846"/>
<gene>
    <name evidence="13" type="primary">LOC110289846</name>
</gene>
<evidence type="ECO:0000256" key="9">
    <source>
        <dbReference type="ARBA" id="ARBA00023269"/>
    </source>
</evidence>
<dbReference type="PRINTS" id="PR00620">
    <property type="entry name" value="HISTONEH2A"/>
</dbReference>
<sequence>MARKRQRRRRRKITRSQRAELQFPVSRVDRFLREGNYSRRLSSSAPVFLAGVLEYLTSNILELAGEVAHTTGRKRIAPEHVCRVVQNNEQLHQLFKQGGTSVFEPPEPDDN</sequence>
<dbReference type="PANTHER" id="PTHR23430">
    <property type="entry name" value="HISTONE H2A"/>
    <property type="match status" value="1"/>
</dbReference>
<evidence type="ECO:0000256" key="1">
    <source>
        <dbReference type="ARBA" id="ARBA00004123"/>
    </source>
</evidence>
<dbReference type="Proteomes" id="UP000515126">
    <property type="component" value="Chromosome 2"/>
</dbReference>
<keyword evidence="6" id="KW-0744">Spermatogenesis</keyword>
<dbReference type="GO" id="GO:0007283">
    <property type="term" value="P:spermatogenesis"/>
    <property type="evidence" value="ECO:0007669"/>
    <property type="project" value="UniProtKB-KW"/>
</dbReference>
<evidence type="ECO:0000256" key="4">
    <source>
        <dbReference type="ARBA" id="ARBA00022454"/>
    </source>
</evidence>
<evidence type="ECO:0000256" key="7">
    <source>
        <dbReference type="ARBA" id="ARBA00023125"/>
    </source>
</evidence>
<evidence type="ECO:0000256" key="6">
    <source>
        <dbReference type="ARBA" id="ARBA00022871"/>
    </source>
</evidence>
<evidence type="ECO:0000256" key="3">
    <source>
        <dbReference type="ARBA" id="ARBA00010691"/>
    </source>
</evidence>
<dbReference type="SMART" id="SM00414">
    <property type="entry name" value="H2A"/>
    <property type="match status" value="1"/>
</dbReference>
<keyword evidence="7 10" id="KW-0238">DNA-binding</keyword>
<dbReference type="FunFam" id="1.10.20.10:FF:000095">
    <property type="entry name" value="Histone H2A"/>
    <property type="match status" value="1"/>
</dbReference>
<dbReference type="AlphaFoldDB" id="A0A6P5PFX0"/>
<keyword evidence="12" id="KW-1185">Reference proteome</keyword>
<dbReference type="GO" id="GO:0005721">
    <property type="term" value="C:pericentric heterochromatin"/>
    <property type="evidence" value="ECO:0007669"/>
    <property type="project" value="UniProtKB-ARBA"/>
</dbReference>
<dbReference type="GeneID" id="110289846"/>
<protein>
    <recommendedName>
        <fullName evidence="10">Histone H2A</fullName>
    </recommendedName>
</protein>
<dbReference type="InterPro" id="IPR002119">
    <property type="entry name" value="Histone_H2A"/>
</dbReference>
<dbReference type="GO" id="GO:0046982">
    <property type="term" value="F:protein heterodimerization activity"/>
    <property type="evidence" value="ECO:0007669"/>
    <property type="project" value="InterPro"/>
</dbReference>
<keyword evidence="9 10" id="KW-0544">Nucleosome core</keyword>
<comment type="subunit">
    <text evidence="10">The nucleosome is a histone octamer containing two molecules each of H2A, H2B, H3 and H4 assembled in one H3-H4 heterotetramer and two H2A-H2B heterodimers. The octamer wraps approximately 147 bp of DNA.</text>
</comment>
<reference evidence="13" key="1">
    <citation type="submission" date="2025-08" db="UniProtKB">
        <authorList>
            <consortium name="RefSeq"/>
        </authorList>
    </citation>
    <scope>IDENTIFICATION</scope>
</reference>
<dbReference type="GO" id="GO:0051276">
    <property type="term" value="P:chromosome organization"/>
    <property type="evidence" value="ECO:0007669"/>
    <property type="project" value="UniProtKB-ARBA"/>
</dbReference>
<dbReference type="GO" id="GO:0030527">
    <property type="term" value="F:structural constituent of chromatin"/>
    <property type="evidence" value="ECO:0007669"/>
    <property type="project" value="InterPro"/>
</dbReference>
<dbReference type="GO" id="GO:0003677">
    <property type="term" value="F:DNA binding"/>
    <property type="evidence" value="ECO:0007669"/>
    <property type="project" value="UniProtKB-KW"/>
</dbReference>
<evidence type="ECO:0000259" key="11">
    <source>
        <dbReference type="Pfam" id="PF00125"/>
    </source>
</evidence>
<keyword evidence="4 10" id="KW-0158">Chromosome</keyword>
<evidence type="ECO:0000256" key="8">
    <source>
        <dbReference type="ARBA" id="ARBA00023242"/>
    </source>
</evidence>
<keyword evidence="8 10" id="KW-0539">Nucleus</keyword>
<dbReference type="GO" id="GO:0030154">
    <property type="term" value="P:cell differentiation"/>
    <property type="evidence" value="ECO:0007669"/>
    <property type="project" value="UniProtKB-KW"/>
</dbReference>
<evidence type="ECO:0000313" key="12">
    <source>
        <dbReference type="Proteomes" id="UP000515126"/>
    </source>
</evidence>
<dbReference type="InterPro" id="IPR009072">
    <property type="entry name" value="Histone-fold"/>
</dbReference>
<comment type="similarity">
    <text evidence="3 10">Belongs to the histone H2A family.</text>
</comment>
<dbReference type="Pfam" id="PF00125">
    <property type="entry name" value="Histone"/>
    <property type="match status" value="1"/>
</dbReference>
<comment type="subcellular location">
    <subcellularLocation>
        <location evidence="2">Chromosome</location>
    </subcellularLocation>
    <subcellularLocation>
        <location evidence="1 10">Nucleus</location>
    </subcellularLocation>
</comment>
<evidence type="ECO:0000256" key="10">
    <source>
        <dbReference type="RuleBase" id="RU003767"/>
    </source>
</evidence>
<name>A0A6P5PFX0_MUSCR</name>
<organism evidence="12 13">
    <name type="scientific">Mus caroli</name>
    <name type="common">Ryukyu mouse</name>
    <name type="synonym">Ricefield mouse</name>
    <dbReference type="NCBI Taxonomy" id="10089"/>
    <lineage>
        <taxon>Eukaryota</taxon>
        <taxon>Metazoa</taxon>
        <taxon>Chordata</taxon>
        <taxon>Craniata</taxon>
        <taxon>Vertebrata</taxon>
        <taxon>Euteleostomi</taxon>
        <taxon>Mammalia</taxon>
        <taxon>Eutheria</taxon>
        <taxon>Euarchontoglires</taxon>
        <taxon>Glires</taxon>
        <taxon>Rodentia</taxon>
        <taxon>Myomorpha</taxon>
        <taxon>Muroidea</taxon>
        <taxon>Muridae</taxon>
        <taxon>Murinae</taxon>
        <taxon>Mus</taxon>
        <taxon>Mus</taxon>
    </lineage>
</organism>
<dbReference type="CDD" id="cd00074">
    <property type="entry name" value="HFD_H2A"/>
    <property type="match status" value="1"/>
</dbReference>
<keyword evidence="5" id="KW-0221">Differentiation</keyword>
<evidence type="ECO:0000313" key="13">
    <source>
        <dbReference type="RefSeq" id="XP_021011906.1"/>
    </source>
</evidence>